<reference evidence="4 5" key="1">
    <citation type="journal article" date="2003" name="Int. J. Syst. Evol. Microbiol.">
        <title>Virgibacillus carmonensis sp. nov., Virgibacillus necropolis sp. nov. and Virgibacillus picturae sp. nov., three novel species isolated from deteriorated mural paintings, transfer of the species of the genus salibacillus to Virgibacillus, as Virgibacillus marismortui comb. nov. and Virgibacillus salexigens comb. nov., and emended description of the genus Virgibacillus.</title>
        <authorList>
            <person name="Heyrman J."/>
            <person name="Logan N.A."/>
            <person name="Busse H.J."/>
            <person name="Balcaen A."/>
            <person name="Lebbe L."/>
            <person name="Rodriguez-Diaz M."/>
            <person name="Swings J."/>
            <person name="De Vos P."/>
        </authorList>
    </citation>
    <scope>NUCLEOTIDE SEQUENCE [LARGE SCALE GENOMIC DNA]</scope>
    <source>
        <strain evidence="4 5">LMG 19488</strain>
    </source>
</reference>
<dbReference type="EMBL" id="CP022437">
    <property type="protein sequence ID" value="ASN07421.1"/>
    <property type="molecule type" value="Genomic_DNA"/>
</dbReference>
<dbReference type="Gene3D" id="3.30.420.40">
    <property type="match status" value="2"/>
</dbReference>
<dbReference type="InterPro" id="IPR036388">
    <property type="entry name" value="WH-like_DNA-bd_sf"/>
</dbReference>
<dbReference type="InterPro" id="IPR000600">
    <property type="entry name" value="ROK"/>
</dbReference>
<dbReference type="OrthoDB" id="9796533at2"/>
<proteinExistence type="inferred from homology"/>
<evidence type="ECO:0000256" key="3">
    <source>
        <dbReference type="ARBA" id="ARBA00022629"/>
    </source>
</evidence>
<keyword evidence="3" id="KW-0859">Xylose metabolism</keyword>
<dbReference type="GO" id="GO:0016301">
    <property type="term" value="F:kinase activity"/>
    <property type="evidence" value="ECO:0007669"/>
    <property type="project" value="UniProtKB-KW"/>
</dbReference>
<sequence>MKSLNRSAILNKVREDGPISRAKIAKQTKLTPPTVSKIVKELLQSEIIIEKNQGESLRGRKPTMLVINASNFHIIGLDIGPKKLHVVLADLDANLVEKYQTIIPQKITNDGLLTLMKESINHVISKRHIDKKKLIGIGVGMHGVVDVEKGVSLFAPILQLRNIPIKKFLEKEFELIVKVENDARAMALGEAWFGYGSGVNSIIAINVGRGVNAGIIINGELYHGEHFIGGEIGHMTIDIDGPRCSCGNYGCLQSFATGPAIATRAKHEIATGRVSILSQWVDNDLELIDGKMIHEAAKKGDSLSIEILSQAGRYLGIGLTNLIHTLNPSRIIIGGGVSKAEDFIMDSVKQTIHERVLEQSAKQTEILLSKLGDYVTAIGAVSLLLVEVFPPDQQSRTSIVL</sequence>
<organism evidence="4 5">
    <name type="scientific">Virgibacillus necropolis</name>
    <dbReference type="NCBI Taxonomy" id="163877"/>
    <lineage>
        <taxon>Bacteria</taxon>
        <taxon>Bacillati</taxon>
        <taxon>Bacillota</taxon>
        <taxon>Bacilli</taxon>
        <taxon>Bacillales</taxon>
        <taxon>Bacillaceae</taxon>
        <taxon>Virgibacillus</taxon>
    </lineage>
</organism>
<keyword evidence="3" id="KW-0119">Carbohydrate metabolism</keyword>
<protein>
    <submittedName>
        <fullName evidence="4">Sugar kinase</fullName>
    </submittedName>
</protein>
<accession>A0A221MIF7</accession>
<dbReference type="CDD" id="cd24076">
    <property type="entry name" value="ASKHA_ATPase_ROK_BsXylR-like"/>
    <property type="match status" value="1"/>
</dbReference>
<dbReference type="InterPro" id="IPR043129">
    <property type="entry name" value="ATPase_NBD"/>
</dbReference>
<evidence type="ECO:0000256" key="2">
    <source>
        <dbReference type="ARBA" id="ARBA00006479"/>
    </source>
</evidence>
<dbReference type="SUPFAM" id="SSF53067">
    <property type="entry name" value="Actin-like ATPase domain"/>
    <property type="match status" value="1"/>
</dbReference>
<dbReference type="InterPro" id="IPR036390">
    <property type="entry name" value="WH_DNA-bd_sf"/>
</dbReference>
<dbReference type="KEGG" id="vne:CFK40_15325"/>
<dbReference type="Proteomes" id="UP000204391">
    <property type="component" value="Chromosome"/>
</dbReference>
<dbReference type="Pfam" id="PF00480">
    <property type="entry name" value="ROK"/>
    <property type="match status" value="1"/>
</dbReference>
<dbReference type="Pfam" id="PF13412">
    <property type="entry name" value="HTH_24"/>
    <property type="match status" value="1"/>
</dbReference>
<comment type="function">
    <text evidence="1">Transcriptional repressor of xylose-utilizing enzymes.</text>
</comment>
<gene>
    <name evidence="4" type="ORF">CFK40_15325</name>
</gene>
<keyword evidence="4" id="KW-0418">Kinase</keyword>
<dbReference type="Gene3D" id="1.10.10.10">
    <property type="entry name" value="Winged helix-like DNA-binding domain superfamily/Winged helix DNA-binding domain"/>
    <property type="match status" value="1"/>
</dbReference>
<keyword evidence="4" id="KW-0808">Transferase</keyword>
<dbReference type="PANTHER" id="PTHR18964:SF149">
    <property type="entry name" value="BIFUNCTIONAL UDP-N-ACETYLGLUCOSAMINE 2-EPIMERASE_N-ACETYLMANNOSAMINE KINASE"/>
    <property type="match status" value="1"/>
</dbReference>
<dbReference type="PANTHER" id="PTHR18964">
    <property type="entry name" value="ROK (REPRESSOR, ORF, KINASE) FAMILY"/>
    <property type="match status" value="1"/>
</dbReference>
<name>A0A221MIF7_9BACI</name>
<dbReference type="GO" id="GO:0042732">
    <property type="term" value="P:D-xylose metabolic process"/>
    <property type="evidence" value="ECO:0007669"/>
    <property type="project" value="UniProtKB-KW"/>
</dbReference>
<dbReference type="SUPFAM" id="SSF46785">
    <property type="entry name" value="Winged helix' DNA-binding domain"/>
    <property type="match status" value="1"/>
</dbReference>
<evidence type="ECO:0000313" key="4">
    <source>
        <dbReference type="EMBL" id="ASN07421.1"/>
    </source>
</evidence>
<keyword evidence="5" id="KW-1185">Reference proteome</keyword>
<comment type="similarity">
    <text evidence="2">Belongs to the ROK (NagC/XylR) family.</text>
</comment>
<dbReference type="AlphaFoldDB" id="A0A221MIF7"/>
<evidence type="ECO:0000256" key="1">
    <source>
        <dbReference type="ARBA" id="ARBA00002486"/>
    </source>
</evidence>
<evidence type="ECO:0000313" key="5">
    <source>
        <dbReference type="Proteomes" id="UP000204391"/>
    </source>
</evidence>
<dbReference type="RefSeq" id="WP_089534414.1">
    <property type="nucleotide sequence ID" value="NZ_CP022437.1"/>
</dbReference>